<feature type="transmembrane region" description="Helical" evidence="9">
    <location>
        <begin position="48"/>
        <end position="68"/>
    </location>
</feature>
<evidence type="ECO:0000256" key="1">
    <source>
        <dbReference type="ARBA" id="ARBA00004651"/>
    </source>
</evidence>
<feature type="transmembrane region" description="Helical" evidence="9">
    <location>
        <begin position="468"/>
        <end position="485"/>
    </location>
</feature>
<evidence type="ECO:0000256" key="4">
    <source>
        <dbReference type="ARBA" id="ARBA00022475"/>
    </source>
</evidence>
<feature type="transmembrane region" description="Helical" evidence="9">
    <location>
        <begin position="88"/>
        <end position="113"/>
    </location>
</feature>
<feature type="transmembrane region" description="Helical" evidence="9">
    <location>
        <begin position="224"/>
        <end position="241"/>
    </location>
</feature>
<dbReference type="GO" id="GO:0005345">
    <property type="term" value="F:purine nucleobase transmembrane transporter activity"/>
    <property type="evidence" value="ECO:0007669"/>
    <property type="project" value="TreeGrafter"/>
</dbReference>
<feature type="transmembrane region" description="Helical" evidence="9">
    <location>
        <begin position="430"/>
        <end position="456"/>
    </location>
</feature>
<dbReference type="AlphaFoldDB" id="A0A366I7S9"/>
<evidence type="ECO:0000256" key="2">
    <source>
        <dbReference type="ARBA" id="ARBA00005697"/>
    </source>
</evidence>
<feature type="transmembrane region" description="Helical" evidence="9">
    <location>
        <begin position="285"/>
        <end position="306"/>
    </location>
</feature>
<dbReference type="OrthoDB" id="9808458at2"/>
<evidence type="ECO:0000256" key="3">
    <source>
        <dbReference type="ARBA" id="ARBA00022448"/>
    </source>
</evidence>
<dbReference type="EMBL" id="QNRX01000010">
    <property type="protein sequence ID" value="RBP63296.1"/>
    <property type="molecule type" value="Genomic_DNA"/>
</dbReference>
<dbReference type="PANTHER" id="PTHR43337:SF1">
    <property type="entry name" value="XANTHINE_URACIL PERMEASE C887.17-RELATED"/>
    <property type="match status" value="1"/>
</dbReference>
<evidence type="ECO:0000256" key="5">
    <source>
        <dbReference type="ARBA" id="ARBA00022692"/>
    </source>
</evidence>
<comment type="subcellular location">
    <subcellularLocation>
        <location evidence="1 8">Cell membrane</location>
        <topology evidence="1 8">Multi-pass membrane protein</topology>
    </subcellularLocation>
</comment>
<evidence type="ECO:0000256" key="7">
    <source>
        <dbReference type="ARBA" id="ARBA00023136"/>
    </source>
</evidence>
<dbReference type="Proteomes" id="UP000253490">
    <property type="component" value="Unassembled WGS sequence"/>
</dbReference>
<accession>A0A366I7S9</accession>
<feature type="transmembrane region" description="Helical" evidence="9">
    <location>
        <begin position="197"/>
        <end position="217"/>
    </location>
</feature>
<evidence type="ECO:0000256" key="6">
    <source>
        <dbReference type="ARBA" id="ARBA00022989"/>
    </source>
</evidence>
<dbReference type="GO" id="GO:0005886">
    <property type="term" value="C:plasma membrane"/>
    <property type="evidence" value="ECO:0007669"/>
    <property type="project" value="UniProtKB-SubCell"/>
</dbReference>
<comment type="caution">
    <text evidence="10">The sequence shown here is derived from an EMBL/GenBank/DDBJ whole genome shotgun (WGS) entry which is preliminary data.</text>
</comment>
<keyword evidence="11" id="KW-1185">Reference proteome</keyword>
<dbReference type="PANTHER" id="PTHR43337">
    <property type="entry name" value="XANTHINE/URACIL PERMEASE C887.17-RELATED"/>
    <property type="match status" value="1"/>
</dbReference>
<feature type="transmembrane region" description="Helical" evidence="9">
    <location>
        <begin position="125"/>
        <end position="147"/>
    </location>
</feature>
<name>A0A366I7S9_9FIRM</name>
<gene>
    <name evidence="10" type="ORF">DES36_11039</name>
</gene>
<dbReference type="PIRSF" id="PIRSF005353">
    <property type="entry name" value="PbuG"/>
    <property type="match status" value="1"/>
</dbReference>
<protein>
    <submittedName>
        <fullName evidence="10">AGZA family xanthine/uracil permease-like MFS transporter</fullName>
    </submittedName>
</protein>
<organism evidence="10 11">
    <name type="scientific">Alkalibaculum bacchi</name>
    <dbReference type="NCBI Taxonomy" id="645887"/>
    <lineage>
        <taxon>Bacteria</taxon>
        <taxon>Bacillati</taxon>
        <taxon>Bacillota</taxon>
        <taxon>Clostridia</taxon>
        <taxon>Eubacteriales</taxon>
        <taxon>Eubacteriaceae</taxon>
        <taxon>Alkalibaculum</taxon>
    </lineage>
</organism>
<keyword evidence="3 8" id="KW-0813">Transport</keyword>
<sequence>MEKFFQLKENNTNVSTEVMAGFTTFFAMSYVIFVNPAILSLTGMPSQAVFLATLIAAAIGTLVMGLFANVPYAQAPGMGLNAFFTYTVVFALGFTWQEALAIVFVCGIFNILITVTRVRKVIIKSIPVGLQNAISGGIGVFISYIGIKNAGLLQFTSDAGTIQSINNAAYDVATTTYEGGITSVVTGSGIVPALVDFTQMGPILALIGLAITVILLVKNVRGAILIGIISTTIIGIPLGIVDLSTIGSSSNSLANAISELGVTFGAAFSSEGLGSLFSDPARLPLVFMTIFAFSLSDIFDTIGTFIGTGRKSGIFSAEDEKALETSTGFNSKMDKALFADAIATSVGAVFGTSNTTTYVESAAGIGAGGRTGLTSVVVAGLFLLCSLFAPIITLVPAQATAPALILVGVMMMSSFLEIDWNSLEEAIPAFFTSIFMGFAYSISYGIAAGFIFYVIIKVAKGKTKEIHPVLWVSSLLFVLNFVIMARL</sequence>
<keyword evidence="6 8" id="KW-1133">Transmembrane helix</keyword>
<proteinExistence type="inferred from homology"/>
<comment type="similarity">
    <text evidence="2 8">Belongs to the nucleobase:cation symporter-2 (NCS2) (TC 2.A.40) family. Azg-like subfamily.</text>
</comment>
<feature type="transmembrane region" description="Helical" evidence="9">
    <location>
        <begin position="399"/>
        <end position="418"/>
    </location>
</feature>
<dbReference type="InterPro" id="IPR045018">
    <property type="entry name" value="Azg-like"/>
</dbReference>
<evidence type="ECO:0000313" key="10">
    <source>
        <dbReference type="EMBL" id="RBP63296.1"/>
    </source>
</evidence>
<evidence type="ECO:0000256" key="9">
    <source>
        <dbReference type="SAM" id="Phobius"/>
    </source>
</evidence>
<reference evidence="10 11" key="1">
    <citation type="submission" date="2018-06" db="EMBL/GenBank/DDBJ databases">
        <title>Genomic Encyclopedia of Type Strains, Phase IV (KMG-IV): sequencing the most valuable type-strain genomes for metagenomic binning, comparative biology and taxonomic classification.</title>
        <authorList>
            <person name="Goeker M."/>
        </authorList>
    </citation>
    <scope>NUCLEOTIDE SEQUENCE [LARGE SCALE GENOMIC DNA]</scope>
    <source>
        <strain evidence="10 11">DSM 22112</strain>
    </source>
</reference>
<feature type="transmembrane region" description="Helical" evidence="9">
    <location>
        <begin position="20"/>
        <end position="41"/>
    </location>
</feature>
<dbReference type="Pfam" id="PF00860">
    <property type="entry name" value="Xan_ur_permease"/>
    <property type="match status" value="2"/>
</dbReference>
<keyword evidence="4 8" id="KW-1003">Cell membrane</keyword>
<feature type="transmembrane region" description="Helical" evidence="9">
    <location>
        <begin position="373"/>
        <end position="393"/>
    </location>
</feature>
<dbReference type="InterPro" id="IPR006043">
    <property type="entry name" value="NCS2"/>
</dbReference>
<dbReference type="RefSeq" id="WP_113920814.1">
    <property type="nucleotide sequence ID" value="NZ_CALNCS010000162.1"/>
</dbReference>
<dbReference type="InterPro" id="IPR026033">
    <property type="entry name" value="Azg-like_bact_archaea"/>
</dbReference>
<keyword evidence="7 8" id="KW-0472">Membrane</keyword>
<keyword evidence="5 8" id="KW-0812">Transmembrane</keyword>
<evidence type="ECO:0000256" key="8">
    <source>
        <dbReference type="PIRNR" id="PIRNR005353"/>
    </source>
</evidence>
<evidence type="ECO:0000313" key="11">
    <source>
        <dbReference type="Proteomes" id="UP000253490"/>
    </source>
</evidence>